<name>A0AAN8JSY8_PATCE</name>
<dbReference type="InterPro" id="IPR029062">
    <property type="entry name" value="Class_I_gatase-like"/>
</dbReference>
<keyword evidence="7" id="KW-1185">Reference proteome</keyword>
<comment type="similarity">
    <text evidence="1">Belongs to the peptidase S51 family.</text>
</comment>
<dbReference type="Gene3D" id="3.40.50.880">
    <property type="match status" value="1"/>
</dbReference>
<dbReference type="EMBL" id="JAZGQO010000008">
    <property type="protein sequence ID" value="KAK6179423.1"/>
    <property type="molecule type" value="Genomic_DNA"/>
</dbReference>
<dbReference type="GO" id="GO:0008236">
    <property type="term" value="F:serine-type peptidase activity"/>
    <property type="evidence" value="ECO:0007669"/>
    <property type="project" value="UniProtKB-KW"/>
</dbReference>
<proteinExistence type="inferred from homology"/>
<feature type="chain" id="PRO_5042902968" description="Cyanophycinase" evidence="5">
    <location>
        <begin position="20"/>
        <end position="411"/>
    </location>
</feature>
<organism evidence="6 7">
    <name type="scientific">Patella caerulea</name>
    <name type="common">Rayed Mediterranean limpet</name>
    <dbReference type="NCBI Taxonomy" id="87958"/>
    <lineage>
        <taxon>Eukaryota</taxon>
        <taxon>Metazoa</taxon>
        <taxon>Spiralia</taxon>
        <taxon>Lophotrochozoa</taxon>
        <taxon>Mollusca</taxon>
        <taxon>Gastropoda</taxon>
        <taxon>Patellogastropoda</taxon>
        <taxon>Patelloidea</taxon>
        <taxon>Patellidae</taxon>
        <taxon>Patella</taxon>
    </lineage>
</organism>
<sequence>MSKLNLIIFLLLLIQRSQSKQDSQYGKSFVFVGGGLSENNTVIYKKIIDMAGGQNTARIGMIAAASADPLDSFGYYKTVFLNYGAKEVNFIPIHVANKSANSDPVVVQLIKQQTGFFFSGGDQARIIDSFFGNGHTISPAMRAIIEQNNMGVVVAGSSAGTACQPSAVMVEGGVSYDALRYGAHTSSSHSDDLVYLQHGGTGLFDGYILDSHFGNRGREGRLIRLLSDTRHLSNGVDYGIGVDENTALVITHAGTSTATGHILGESGVTIIDVSKSQTEPQDGDFNIRDVYMTYLTRGDEINLNTHTVKFAPSKTKLGGHEQYDWALTSSDIFYGLRKNEHKSEFLRVAASVFDARLDRSSYGVTYETSPRFTVRMSKTGSNSEGWVERHSSFQTDLHSYKNMYVEITTQG</sequence>
<dbReference type="PANTHER" id="PTHR36175">
    <property type="entry name" value="CYANOPHYCINASE"/>
    <property type="match status" value="1"/>
</dbReference>
<dbReference type="PANTHER" id="PTHR36175:SF1">
    <property type="entry name" value="CYANOPHYCINASE"/>
    <property type="match status" value="1"/>
</dbReference>
<dbReference type="CDD" id="cd03145">
    <property type="entry name" value="GAT1_cyanophycinase"/>
    <property type="match status" value="1"/>
</dbReference>
<evidence type="ECO:0000256" key="1">
    <source>
        <dbReference type="ARBA" id="ARBA00006534"/>
    </source>
</evidence>
<evidence type="ECO:0000256" key="5">
    <source>
        <dbReference type="SAM" id="SignalP"/>
    </source>
</evidence>
<dbReference type="Pfam" id="PF03575">
    <property type="entry name" value="Peptidase_S51"/>
    <property type="match status" value="1"/>
</dbReference>
<dbReference type="GO" id="GO:0006508">
    <property type="term" value="P:proteolysis"/>
    <property type="evidence" value="ECO:0007669"/>
    <property type="project" value="UniProtKB-KW"/>
</dbReference>
<keyword evidence="3" id="KW-0378">Hydrolase</keyword>
<evidence type="ECO:0000256" key="3">
    <source>
        <dbReference type="ARBA" id="ARBA00022801"/>
    </source>
</evidence>
<evidence type="ECO:0008006" key="8">
    <source>
        <dbReference type="Google" id="ProtNLM"/>
    </source>
</evidence>
<accession>A0AAN8JSY8</accession>
<dbReference type="Proteomes" id="UP001347796">
    <property type="component" value="Unassembled WGS sequence"/>
</dbReference>
<gene>
    <name evidence="6" type="ORF">SNE40_011787</name>
</gene>
<evidence type="ECO:0000256" key="4">
    <source>
        <dbReference type="ARBA" id="ARBA00022825"/>
    </source>
</evidence>
<comment type="caution">
    <text evidence="6">The sequence shown here is derived from an EMBL/GenBank/DDBJ whole genome shotgun (WGS) entry which is preliminary data.</text>
</comment>
<dbReference type="InterPro" id="IPR005320">
    <property type="entry name" value="Peptidase_S51"/>
</dbReference>
<keyword evidence="5" id="KW-0732">Signal</keyword>
<evidence type="ECO:0000313" key="6">
    <source>
        <dbReference type="EMBL" id="KAK6179423.1"/>
    </source>
</evidence>
<evidence type="ECO:0000313" key="7">
    <source>
        <dbReference type="Proteomes" id="UP001347796"/>
    </source>
</evidence>
<dbReference type="AlphaFoldDB" id="A0AAN8JSY8"/>
<evidence type="ECO:0000256" key="2">
    <source>
        <dbReference type="ARBA" id="ARBA00022670"/>
    </source>
</evidence>
<reference evidence="6 7" key="1">
    <citation type="submission" date="2024-01" db="EMBL/GenBank/DDBJ databases">
        <title>The genome of the rayed Mediterranean limpet Patella caerulea (Linnaeus, 1758).</title>
        <authorList>
            <person name="Anh-Thu Weber A."/>
            <person name="Halstead-Nussloch G."/>
        </authorList>
    </citation>
    <scope>NUCLEOTIDE SEQUENCE [LARGE SCALE GENOMIC DNA]</scope>
    <source>
        <strain evidence="6">AATW-2023a</strain>
        <tissue evidence="6">Whole specimen</tissue>
    </source>
</reference>
<feature type="signal peptide" evidence="5">
    <location>
        <begin position="1"/>
        <end position="19"/>
    </location>
</feature>
<protein>
    <recommendedName>
        <fullName evidence="8">Cyanophycinase</fullName>
    </recommendedName>
</protein>
<keyword evidence="4" id="KW-0720">Serine protease</keyword>
<dbReference type="SUPFAM" id="SSF52317">
    <property type="entry name" value="Class I glutamine amidotransferase-like"/>
    <property type="match status" value="1"/>
</dbReference>
<keyword evidence="2" id="KW-0645">Protease</keyword>